<accession>A0A3Q9RAP1</accession>
<gene>
    <name evidence="1" type="primary">52</name>
    <name evidence="1" type="ORF">SEA_ARMAWEN_52</name>
</gene>
<name>A0A3Q9RAP1_9CAUD</name>
<dbReference type="Gene3D" id="3.40.50.300">
    <property type="entry name" value="P-loop containing nucleotide triphosphate hydrolases"/>
    <property type="match status" value="1"/>
</dbReference>
<organism evidence="1 2">
    <name type="scientific">Microbacterium phage ArMaWen</name>
    <dbReference type="NCBI Taxonomy" id="2500786"/>
    <lineage>
        <taxon>Viruses</taxon>
        <taxon>Duplodnaviria</taxon>
        <taxon>Heunggongvirae</taxon>
        <taxon>Uroviricota</taxon>
        <taxon>Caudoviricetes</taxon>
        <taxon>Eekayvirinae</taxon>
        <taxon>Tinytimothyvirus</taxon>
        <taxon>Tinytimothyvirus alex44</taxon>
    </lineage>
</organism>
<proteinExistence type="predicted"/>
<dbReference type="EMBL" id="MK308638">
    <property type="protein sequence ID" value="AZV01814.1"/>
    <property type="molecule type" value="Genomic_DNA"/>
</dbReference>
<dbReference type="Proteomes" id="UP000286843">
    <property type="component" value="Segment"/>
</dbReference>
<protein>
    <submittedName>
        <fullName evidence="1">Terminase</fullName>
    </submittedName>
</protein>
<evidence type="ECO:0000313" key="2">
    <source>
        <dbReference type="Proteomes" id="UP000286843"/>
    </source>
</evidence>
<sequence>MAQGDVFPVFYRPRPYQAEAHQMWRTKRTGLLVYPRQSGKDVSMSMEAVDGRLRRPKTNGVYIAPDAKSVRNILYDKSYWDPVAQQQVKMLQDNVPEGEVKWLNTMMTGQFRNKSLLKLEGYFESGKDSSGVGTSFDDYCITELSLFRREDPIPRLQPIIDGEQPNTRLMAVSTPRGKRGNPLWQLMQSMEGRPDFGLIIRTIDDLNEIMKRNGLPPVRTQEQLERTEETYLKRFGNTRMFNQEYHVSFEEMDAAAVYGEALGRMIAEHRTDAFNWNRNHPVYVAFDIGSSGKHSDATAWIAFQWFNEKLFVFDCGQGHGKALPEYVDVLQAKPWFNQLHQIILPWDALHHETAVRTTPADMMKLRFPNVAVLAKGSNIWQAKGLPDTDAADIITMVQSVRLQMYNTYVNGLTDQEKAKGRTDRPNCDELLDCMENYKYRFDPKTGEYSPVPVHDKYSHLMDALRYVVQAIKELDFFGQLYSSSSSSRTTDYVQDYSEAYNSAP</sequence>
<dbReference type="Gene3D" id="3.30.420.280">
    <property type="match status" value="1"/>
</dbReference>
<dbReference type="InterPro" id="IPR027417">
    <property type="entry name" value="P-loop_NTPase"/>
</dbReference>
<reference evidence="1 2" key="1">
    <citation type="submission" date="2018-12" db="EMBL/GenBank/DDBJ databases">
        <authorList>
            <person name="Coleman S.T."/>
            <person name="Adewumi O.M."/>
            <person name="Alachi P."/>
            <person name="Anderson S.J."/>
            <person name="Bakarey A.S."/>
            <person name="Beyer A.R."/>
            <person name="Biederman W.H."/>
            <person name="Bollivar D.W."/>
            <person name="Butela K.A."/>
            <person name="Byrum C.A."/>
            <person name="Collins D.P."/>
            <person name="Cresawn S.G."/>
            <person name="Dougan K.E."/>
            <person name="Duffy I."/>
            <person name="Eivazova E.R."/>
            <person name="Engstrom E.M."/>
            <person name="Fallest-Strobl P.C."/>
            <person name="Godde J.S."/>
            <person name="Lee J.S."/>
            <person name="Long J.A."/>
            <person name="Mastrapaolo M.D."/>
            <person name="Mathur V."/>
            <person name="Mesich B.L."/>
            <person name="Mitchell J.C."/>
            <person name="Moore R."/>
            <person name="Pandey S."/>
            <person name="Pollack M.J."/>
            <person name="Porter M.L."/>
            <person name="Reid N.M."/>
            <person name="Salvitti L.R."/>
            <person name="Sayre B.L."/>
            <person name="Schrock T.A."/>
            <person name="Sconiers W.B."/>
            <person name="Sheehy R."/>
            <person name="Shows K.H."/>
            <person name="Sprenkle A.B."/>
            <person name="Swerdlow S.J."/>
            <person name="Theoret J.R."/>
            <person name="Thompson K.M."/>
            <person name="Tibbetts T.J."/>
            <person name="Tigges M."/>
            <person name="Van A.R."/>
            <person name="Washington J.M."/>
            <person name="Windsor E.J."/>
            <person name="Garlena R.A."/>
            <person name="Russell D.A."/>
            <person name="Pope W.H."/>
            <person name="Jacobs-Sera D."/>
            <person name="Hatfull G.F."/>
        </authorList>
    </citation>
    <scope>NUCLEOTIDE SEQUENCE [LARGE SCALE GENOMIC DNA]</scope>
</reference>
<evidence type="ECO:0000313" key="1">
    <source>
        <dbReference type="EMBL" id="AZV01814.1"/>
    </source>
</evidence>